<dbReference type="EMBL" id="BRZM01003443">
    <property type="protein sequence ID" value="GLD48398.1"/>
    <property type="molecule type" value="Genomic_DNA"/>
</dbReference>
<evidence type="ECO:0000256" key="1">
    <source>
        <dbReference type="SAM" id="MobiDB-lite"/>
    </source>
</evidence>
<feature type="region of interest" description="Disordered" evidence="1">
    <location>
        <begin position="1"/>
        <end position="104"/>
    </location>
</feature>
<sequence length="104" mass="11296">MEQLAPKSVQSSRTHSQGRSLGPSEGAWGAVEEGMKRERDGGIGGRQGSHWERCRSGLMAKQKGGKESEMSRPGPDTGVKANISRGKTVGETEGLRERCQHYNE</sequence>
<keyword evidence="3" id="KW-1185">Reference proteome</keyword>
<dbReference type="AlphaFoldDB" id="A0AAD3M6V2"/>
<protein>
    <submittedName>
        <fullName evidence="2">Zinc finger protein 423-like protein</fullName>
    </submittedName>
</protein>
<name>A0AAD3M6V2_LATJO</name>
<gene>
    <name evidence="2" type="ORF">AKAME5_002729700</name>
</gene>
<proteinExistence type="predicted"/>
<feature type="compositionally biased region" description="Polar residues" evidence="1">
    <location>
        <begin position="8"/>
        <end position="19"/>
    </location>
</feature>
<reference evidence="2" key="1">
    <citation type="submission" date="2022-08" db="EMBL/GenBank/DDBJ databases">
        <title>Genome sequencing of akame (Lates japonicus).</title>
        <authorList>
            <person name="Hashiguchi Y."/>
            <person name="Takahashi H."/>
        </authorList>
    </citation>
    <scope>NUCLEOTIDE SEQUENCE</scope>
    <source>
        <strain evidence="2">Kochi</strain>
    </source>
</reference>
<feature type="compositionally biased region" description="Basic and acidic residues" evidence="1">
    <location>
        <begin position="88"/>
        <end position="104"/>
    </location>
</feature>
<organism evidence="2 3">
    <name type="scientific">Lates japonicus</name>
    <name type="common">Japanese lates</name>
    <dbReference type="NCBI Taxonomy" id="270547"/>
    <lineage>
        <taxon>Eukaryota</taxon>
        <taxon>Metazoa</taxon>
        <taxon>Chordata</taxon>
        <taxon>Craniata</taxon>
        <taxon>Vertebrata</taxon>
        <taxon>Euteleostomi</taxon>
        <taxon>Actinopterygii</taxon>
        <taxon>Neopterygii</taxon>
        <taxon>Teleostei</taxon>
        <taxon>Neoteleostei</taxon>
        <taxon>Acanthomorphata</taxon>
        <taxon>Carangaria</taxon>
        <taxon>Carangaria incertae sedis</taxon>
        <taxon>Centropomidae</taxon>
        <taxon>Lates</taxon>
    </lineage>
</organism>
<comment type="caution">
    <text evidence="2">The sequence shown here is derived from an EMBL/GenBank/DDBJ whole genome shotgun (WGS) entry which is preliminary data.</text>
</comment>
<evidence type="ECO:0000313" key="3">
    <source>
        <dbReference type="Proteomes" id="UP001279410"/>
    </source>
</evidence>
<evidence type="ECO:0000313" key="2">
    <source>
        <dbReference type="EMBL" id="GLD48398.1"/>
    </source>
</evidence>
<accession>A0AAD3M6V2</accession>
<dbReference type="Proteomes" id="UP001279410">
    <property type="component" value="Unassembled WGS sequence"/>
</dbReference>